<sequence length="1010" mass="112617">MKLTPLLQGVDIEEDLGIPLSYDAAWKIFNRWPQEVRVKHKPLGQKKPPSKQAFCFCAQKNCNTRCPFFGLCKKSESNTEDKLHGIMSHREGERDESAYKGLLHSLNKWYNRRCAAGSSQVLDLSKLEQLKIKYKVPAYSVCRTNCSGRRRRECKPTFHYNSKHAAQSHPVSDASSSGKRKKRSKTSDLMDTSELYYTIEKQLRNLSVSQSRLKQMSVSLCRLAYAKKRGSARKLKPKVYKRRESRNRYRYDIPIACNSTSDSCGYTDTGKVTVNERKKCSKLIKKSKFVKSSDTSKSGKMSDSSKSSKSTSQTDKSDSSKRSKASKTSKTTDSSKDTNSSRTTESSRATKSSRTTESSRATKSSRTAESSRATKSSNVTESSRSAESSKSSGSNKTSESDKTGSSSKRSRAGKTSGTSKTSGSYKSVRSTKNAHLSRDSETSKTSGSGGISKTGRKSGGSSEINKTGASSKTADNSKTSGNRKRIETSESIETHTSLETGRTSNSNQCIVTSRNSPQIDSTGVTSTNADDISVHSRIKRTKNSNKPSKTLETHSIIKGLRLEIEKRNKRRSAHIVDVEGAHSPKMEKQCPKLAKPPTQRLGGDICAYGRRGSGSGDTSHRYGANINRTRPAKPPTKYTPTEKITPLMRLAKSSLKPATVCGASSVSDDLHFRHRRKIVKKPAVRISKPILALFGKKRTPSNHMMAFSCYNCAKNFSCTTPMTRQCNNSSGRLYDCQRFVHLIHHWRPETEYYSKCSCCEQTRCKKNDLLHTLCPVAGMRGRTIQQLLFPSSPTTAEAAFDAECTPPPGKSVTAVPITAAVCDSRHELHVPEGITVVRDEIAKRLLHELNGSETASSTSSTQKRQLNDFKCDLTNWYAREMKQVTQRERGKRETLNTARESKTRKRKSQPLRRSTLPAHSSYHWSLNLPTASDEDEPVPSVSSETDVAEEPAEDAEKVALEDIRNFLKEIKSKPDRPILFHSPFDRDMIWTWRNYDPLEDVPKSMQKKAR</sequence>
<evidence type="ECO:0000256" key="1">
    <source>
        <dbReference type="SAM" id="MobiDB-lite"/>
    </source>
</evidence>
<feature type="region of interest" description="Disordered" evidence="1">
    <location>
        <begin position="159"/>
        <end position="187"/>
    </location>
</feature>
<feature type="region of interest" description="Disordered" evidence="1">
    <location>
        <begin position="291"/>
        <end position="528"/>
    </location>
</feature>
<keyword evidence="3" id="KW-1185">Reference proteome</keyword>
<evidence type="ECO:0000313" key="2">
    <source>
        <dbReference type="EMBL" id="CAD7002194.1"/>
    </source>
</evidence>
<feature type="compositionally biased region" description="Basic and acidic residues" evidence="1">
    <location>
        <begin position="882"/>
        <end position="894"/>
    </location>
</feature>
<dbReference type="AlphaFoldDB" id="A0A811UU43"/>
<name>A0A811UU43_CERCA</name>
<feature type="compositionally biased region" description="Low complexity" evidence="1">
    <location>
        <begin position="291"/>
        <end position="314"/>
    </location>
</feature>
<feature type="compositionally biased region" description="Polar residues" evidence="1">
    <location>
        <begin position="463"/>
        <end position="480"/>
    </location>
</feature>
<evidence type="ECO:0000313" key="3">
    <source>
        <dbReference type="Proteomes" id="UP000606786"/>
    </source>
</evidence>
<dbReference type="EMBL" id="CAJHJT010000026">
    <property type="protein sequence ID" value="CAD7002194.1"/>
    <property type="molecule type" value="Genomic_DNA"/>
</dbReference>
<accession>A0A811UU43</accession>
<feature type="compositionally biased region" description="Polar residues" evidence="1">
    <location>
        <begin position="346"/>
        <end position="375"/>
    </location>
</feature>
<feature type="compositionally biased region" description="Polar residues" evidence="1">
    <location>
        <begin position="489"/>
        <end position="528"/>
    </location>
</feature>
<dbReference type="Proteomes" id="UP000606786">
    <property type="component" value="Unassembled WGS sequence"/>
</dbReference>
<feature type="compositionally biased region" description="Low complexity" evidence="1">
    <location>
        <begin position="413"/>
        <end position="427"/>
    </location>
</feature>
<organism evidence="2 3">
    <name type="scientific">Ceratitis capitata</name>
    <name type="common">Mediterranean fruit fly</name>
    <name type="synonym">Tephritis capitata</name>
    <dbReference type="NCBI Taxonomy" id="7213"/>
    <lineage>
        <taxon>Eukaryota</taxon>
        <taxon>Metazoa</taxon>
        <taxon>Ecdysozoa</taxon>
        <taxon>Arthropoda</taxon>
        <taxon>Hexapoda</taxon>
        <taxon>Insecta</taxon>
        <taxon>Pterygota</taxon>
        <taxon>Neoptera</taxon>
        <taxon>Endopterygota</taxon>
        <taxon>Diptera</taxon>
        <taxon>Brachycera</taxon>
        <taxon>Muscomorpha</taxon>
        <taxon>Tephritoidea</taxon>
        <taxon>Tephritidae</taxon>
        <taxon>Ceratitis</taxon>
        <taxon>Ceratitis</taxon>
    </lineage>
</organism>
<feature type="region of interest" description="Disordered" evidence="1">
    <location>
        <begin position="609"/>
        <end position="640"/>
    </location>
</feature>
<dbReference type="OrthoDB" id="8047011at2759"/>
<feature type="compositionally biased region" description="Low complexity" evidence="1">
    <location>
        <begin position="328"/>
        <end position="344"/>
    </location>
</feature>
<comment type="caution">
    <text evidence="2">The sequence shown here is derived from an EMBL/GenBank/DDBJ whole genome shotgun (WGS) entry which is preliminary data.</text>
</comment>
<feature type="region of interest" description="Disordered" evidence="1">
    <location>
        <begin position="882"/>
        <end position="956"/>
    </location>
</feature>
<protein>
    <submittedName>
        <fullName evidence="2">(Mediterranean fruit fly) hypothetical protein</fullName>
    </submittedName>
</protein>
<feature type="compositionally biased region" description="Low complexity" evidence="1">
    <location>
        <begin position="376"/>
        <end position="397"/>
    </location>
</feature>
<proteinExistence type="predicted"/>
<gene>
    <name evidence="2" type="ORF">CCAP1982_LOCUS10682</name>
</gene>
<reference evidence="2" key="1">
    <citation type="submission" date="2020-11" db="EMBL/GenBank/DDBJ databases">
        <authorList>
            <person name="Whitehead M."/>
        </authorList>
    </citation>
    <scope>NUCLEOTIDE SEQUENCE</scope>
    <source>
        <strain evidence="2">EGII</strain>
    </source>
</reference>